<dbReference type="InterPro" id="IPR025833">
    <property type="entry name" value="GDYXXLXY"/>
</dbReference>
<feature type="transmembrane region" description="Helical" evidence="1">
    <location>
        <begin position="330"/>
        <end position="350"/>
    </location>
</feature>
<organism evidence="3 4">
    <name type="scientific">Simplicispira suum</name>
    <dbReference type="NCBI Taxonomy" id="2109915"/>
    <lineage>
        <taxon>Bacteria</taxon>
        <taxon>Pseudomonadati</taxon>
        <taxon>Pseudomonadota</taxon>
        <taxon>Betaproteobacteria</taxon>
        <taxon>Burkholderiales</taxon>
        <taxon>Comamonadaceae</taxon>
        <taxon>Simplicispira</taxon>
    </lineage>
</organism>
<dbReference type="InterPro" id="IPR025513">
    <property type="entry name" value="DUF4401"/>
</dbReference>
<feature type="transmembrane region" description="Helical" evidence="1">
    <location>
        <begin position="257"/>
        <end position="277"/>
    </location>
</feature>
<feature type="transmembrane region" description="Helical" evidence="1">
    <location>
        <begin position="94"/>
        <end position="117"/>
    </location>
</feature>
<name>A0A2S0N2U5_9BURK</name>
<feature type="transmembrane region" description="Helical" evidence="1">
    <location>
        <begin position="124"/>
        <end position="142"/>
    </location>
</feature>
<feature type="transmembrane region" description="Helical" evidence="1">
    <location>
        <begin position="298"/>
        <end position="324"/>
    </location>
</feature>
<evidence type="ECO:0000256" key="1">
    <source>
        <dbReference type="SAM" id="Phobius"/>
    </source>
</evidence>
<reference evidence="3 4" key="1">
    <citation type="submission" date="2018-03" db="EMBL/GenBank/DDBJ databases">
        <title>Genome sequencing of Simplicispira sp.</title>
        <authorList>
            <person name="Kim S.-J."/>
            <person name="Heo J."/>
            <person name="Kwon S.-W."/>
        </authorList>
    </citation>
    <scope>NUCLEOTIDE SEQUENCE [LARGE SCALE GENOMIC DNA]</scope>
    <source>
        <strain evidence="3 4">SC1-8</strain>
    </source>
</reference>
<feature type="transmembrane region" description="Helical" evidence="1">
    <location>
        <begin position="357"/>
        <end position="375"/>
    </location>
</feature>
<sequence length="569" mass="60927">MMASTSSSRVALAVSAIAEDVLPQEAMPVTHEAAGPSWVLLALNFLGAQLVVLPFLGFLSLLSYRFFFQSPGAWITAALLLGGASVVLRRRPGMFITQLAFSALITGLALLVVAMRFRWENPSLLVLLVALLAVALVVRVAWVQRVLGSMAAGVALALTFGGHGNTRWQAIEAFPSITVLVALALLWAIWSAREPKWSVHARARQAAALADGVAVTLLLAAAYASTRHFWSLNAMFGRGPRGSADDLTAGLAGILDLGWPAAVQLALVLGAAAWLVVHWQLRERPRTHNVALLRLLGWVFAVLALACLVVPQVGVVALIGTVALGTGRRALLALAGLTLLAQLSGFYYALQWPLVHKAALLAATGAALALVLWVLRDRQGARAPADPGAKLSRPWLAPLAIALAGAVALGLVHRDVQRKEQVIAQGEKLYLPLAPRDPRSLMQGDYMALNFVIPGNVRQQLKEQANQGLVRSVQVTVRLNPRGVAEVLRVAQDGETLATDERRLELKRLKGDWVLVTDAFYFPEGLGTPFSRARFGEFRALPDGRALLVGLADESLNAIAPAPLERSAK</sequence>
<keyword evidence="1" id="KW-0812">Transmembrane</keyword>
<evidence type="ECO:0000313" key="4">
    <source>
        <dbReference type="Proteomes" id="UP000239326"/>
    </source>
</evidence>
<dbReference type="RefSeq" id="WP_106447432.1">
    <property type="nucleotide sequence ID" value="NZ_CP027669.1"/>
</dbReference>
<protein>
    <recommendedName>
        <fullName evidence="2">DUF4401 domain-containing protein</fullName>
    </recommendedName>
</protein>
<proteinExistence type="predicted"/>
<feature type="transmembrane region" description="Helical" evidence="1">
    <location>
        <begin position="205"/>
        <end position="225"/>
    </location>
</feature>
<dbReference type="Pfam" id="PF14345">
    <property type="entry name" value="GDYXXLXY"/>
    <property type="match status" value="1"/>
</dbReference>
<feature type="transmembrane region" description="Helical" evidence="1">
    <location>
        <begin position="66"/>
        <end position="88"/>
    </location>
</feature>
<dbReference type="EMBL" id="CP027669">
    <property type="protein sequence ID" value="AVO42455.1"/>
    <property type="molecule type" value="Genomic_DNA"/>
</dbReference>
<dbReference type="Pfam" id="PF14351">
    <property type="entry name" value="DUF4401"/>
    <property type="match status" value="1"/>
</dbReference>
<dbReference type="KEGG" id="simp:C6571_15195"/>
<feature type="transmembrane region" description="Helical" evidence="1">
    <location>
        <begin position="39"/>
        <end position="59"/>
    </location>
</feature>
<feature type="domain" description="DUF4401" evidence="2">
    <location>
        <begin position="38"/>
        <end position="375"/>
    </location>
</feature>
<dbReference type="OrthoDB" id="4868247at2"/>
<dbReference type="AlphaFoldDB" id="A0A2S0N2U5"/>
<dbReference type="Proteomes" id="UP000239326">
    <property type="component" value="Chromosome"/>
</dbReference>
<evidence type="ECO:0000313" key="3">
    <source>
        <dbReference type="EMBL" id="AVO42455.1"/>
    </source>
</evidence>
<keyword evidence="1" id="KW-0472">Membrane</keyword>
<accession>A0A2S0N2U5</accession>
<keyword evidence="1" id="KW-1133">Transmembrane helix</keyword>
<gene>
    <name evidence="3" type="ORF">C6571_15195</name>
</gene>
<feature type="transmembrane region" description="Helical" evidence="1">
    <location>
        <begin position="395"/>
        <end position="412"/>
    </location>
</feature>
<feature type="transmembrane region" description="Helical" evidence="1">
    <location>
        <begin position="173"/>
        <end position="193"/>
    </location>
</feature>
<keyword evidence="4" id="KW-1185">Reference proteome</keyword>
<evidence type="ECO:0000259" key="2">
    <source>
        <dbReference type="Pfam" id="PF14351"/>
    </source>
</evidence>